<feature type="binding site" evidence="10">
    <location>
        <position position="211"/>
    </location>
    <ligand>
        <name>Zn(2+)</name>
        <dbReference type="ChEBI" id="CHEBI:29105"/>
        <label>1</label>
        <note>catalytic</note>
    </ligand>
</feature>
<keyword evidence="6 10" id="KW-0255">Endonuclease</keyword>
<sequence length="307" mass="34569">MRVQFLGTGAGTPSKQRNVSSLAIQWYQHGGQTWLLDCGEATQHQILQYPVKLGKINQIFITHLHGDHIYGLPGLLGSRSFQGGESPLRIYAPKGLQEWINVSLQISGTHLRYPLEIIEIHDGMTWSDDSFHYTVRQLEHGVPSFGFRFEEKSQSGALQVHKLQQMGIPPGPLYQQLKQGKKIQLEDGTWLNGADYLSAPVQGLRMAVIGDTRFTSAIHDLADGTDLLIHEATFRAEQEELARNFFHSTSTEAATMAKQANVKQLILNHISSRYQPDEIEQLLAEAQDIFPQTLIAYDGFSFEWDQK</sequence>
<dbReference type="EMBL" id="SLXV01000032">
    <property type="protein sequence ID" value="TCP65535.1"/>
    <property type="molecule type" value="Genomic_DNA"/>
</dbReference>
<evidence type="ECO:0000256" key="1">
    <source>
        <dbReference type="ARBA" id="ARBA00011738"/>
    </source>
</evidence>
<evidence type="ECO:0000313" key="11">
    <source>
        <dbReference type="EMBL" id="TCP65535.1"/>
    </source>
</evidence>
<keyword evidence="8 10" id="KW-0862">Zinc</keyword>
<dbReference type="InterPro" id="IPR013471">
    <property type="entry name" value="RNase_Z/BN"/>
</dbReference>
<proteinExistence type="inferred from homology"/>
<evidence type="ECO:0000256" key="2">
    <source>
        <dbReference type="ARBA" id="ARBA00012477"/>
    </source>
</evidence>
<dbReference type="OrthoDB" id="9800940at2"/>
<feature type="binding site" evidence="10">
    <location>
        <position position="211"/>
    </location>
    <ligand>
        <name>Zn(2+)</name>
        <dbReference type="ChEBI" id="CHEBI:29105"/>
        <label>2</label>
        <note>catalytic</note>
    </ligand>
</feature>
<comment type="cofactor">
    <cofactor evidence="10">
        <name>Zn(2+)</name>
        <dbReference type="ChEBI" id="CHEBI:29105"/>
    </cofactor>
    <text evidence="10">Binds 2 Zn(2+) ions.</text>
</comment>
<feature type="binding site" evidence="10">
    <location>
        <position position="65"/>
    </location>
    <ligand>
        <name>Zn(2+)</name>
        <dbReference type="ChEBI" id="CHEBI:29105"/>
        <label>1</label>
        <note>catalytic</note>
    </ligand>
</feature>
<feature type="active site" description="Proton acceptor" evidence="10">
    <location>
        <position position="67"/>
    </location>
</feature>
<keyword evidence="7 10" id="KW-0378">Hydrolase</keyword>
<evidence type="ECO:0000256" key="7">
    <source>
        <dbReference type="ARBA" id="ARBA00022801"/>
    </source>
</evidence>
<evidence type="ECO:0000256" key="6">
    <source>
        <dbReference type="ARBA" id="ARBA00022759"/>
    </source>
</evidence>
<dbReference type="GO" id="GO:0042802">
    <property type="term" value="F:identical protein binding"/>
    <property type="evidence" value="ECO:0007669"/>
    <property type="project" value="UniProtKB-ARBA"/>
</dbReference>
<dbReference type="HAMAP" id="MF_01818">
    <property type="entry name" value="RNase_Z_BN"/>
    <property type="match status" value="1"/>
</dbReference>
<comment type="catalytic activity">
    <reaction evidence="10">
        <text>Endonucleolytic cleavage of RNA, removing extra 3' nucleotides from tRNA precursor, generating 3' termini of tRNAs. A 3'-hydroxy group is left at the tRNA terminus and a 5'-phosphoryl group is left at the trailer molecule.</text>
        <dbReference type="EC" id="3.1.26.11"/>
    </reaction>
</comment>
<evidence type="ECO:0000256" key="10">
    <source>
        <dbReference type="HAMAP-Rule" id="MF_01818"/>
    </source>
</evidence>
<comment type="function">
    <text evidence="9 10">Zinc phosphodiesterase, which displays some tRNA 3'-processing endonuclease activity. Probably involved in tRNA maturation, by removing a 3'-trailer from precursor tRNA.</text>
</comment>
<dbReference type="GO" id="GO:0008270">
    <property type="term" value="F:zinc ion binding"/>
    <property type="evidence" value="ECO:0007669"/>
    <property type="project" value="UniProtKB-UniRule"/>
</dbReference>
<feature type="binding site" evidence="10">
    <location>
        <position position="63"/>
    </location>
    <ligand>
        <name>Zn(2+)</name>
        <dbReference type="ChEBI" id="CHEBI:29105"/>
        <label>1</label>
        <note>catalytic</note>
    </ligand>
</feature>
<keyword evidence="5 10" id="KW-0479">Metal-binding</keyword>
<gene>
    <name evidence="10" type="primary">rnz</name>
    <name evidence="11" type="ORF">EDD57_13213</name>
</gene>
<dbReference type="EC" id="3.1.26.11" evidence="2 10"/>
<dbReference type="NCBIfam" id="NF000801">
    <property type="entry name" value="PRK00055.1-3"/>
    <property type="match status" value="1"/>
</dbReference>
<dbReference type="PANTHER" id="PTHR46018:SF2">
    <property type="entry name" value="ZINC PHOSPHODIESTERASE ELAC PROTEIN 1"/>
    <property type="match status" value="1"/>
</dbReference>
<keyword evidence="12" id="KW-1185">Reference proteome</keyword>
<dbReference type="PANTHER" id="PTHR46018">
    <property type="entry name" value="ZINC PHOSPHODIESTERASE ELAC PROTEIN 1"/>
    <property type="match status" value="1"/>
</dbReference>
<feature type="binding site" evidence="10">
    <location>
        <position position="67"/>
    </location>
    <ligand>
        <name>Zn(2+)</name>
        <dbReference type="ChEBI" id="CHEBI:29105"/>
        <label>2</label>
        <note>catalytic</note>
    </ligand>
</feature>
<name>A0A4R2S2J6_9BACL</name>
<dbReference type="SUPFAM" id="SSF56281">
    <property type="entry name" value="Metallo-hydrolase/oxidoreductase"/>
    <property type="match status" value="1"/>
</dbReference>
<evidence type="ECO:0000256" key="9">
    <source>
        <dbReference type="ARBA" id="ARBA00057812"/>
    </source>
</evidence>
<evidence type="ECO:0000256" key="5">
    <source>
        <dbReference type="ARBA" id="ARBA00022723"/>
    </source>
</evidence>
<dbReference type="Pfam" id="PF23023">
    <property type="entry name" value="Anti-Pycsar_Apyc1"/>
    <property type="match status" value="1"/>
</dbReference>
<dbReference type="GO" id="GO:0042781">
    <property type="term" value="F:3'-tRNA processing endoribonuclease activity"/>
    <property type="evidence" value="ECO:0007669"/>
    <property type="project" value="UniProtKB-UniRule"/>
</dbReference>
<dbReference type="InterPro" id="IPR036866">
    <property type="entry name" value="RibonucZ/Hydroxyglut_hydro"/>
</dbReference>
<feature type="binding site" evidence="10">
    <location>
        <position position="269"/>
    </location>
    <ligand>
        <name>Zn(2+)</name>
        <dbReference type="ChEBI" id="CHEBI:29105"/>
        <label>2</label>
        <note>catalytic</note>
    </ligand>
</feature>
<organism evidence="11 12">
    <name type="scientific">Baia soyae</name>
    <dbReference type="NCBI Taxonomy" id="1544746"/>
    <lineage>
        <taxon>Bacteria</taxon>
        <taxon>Bacillati</taxon>
        <taxon>Bacillota</taxon>
        <taxon>Bacilli</taxon>
        <taxon>Bacillales</taxon>
        <taxon>Thermoactinomycetaceae</taxon>
        <taxon>Baia</taxon>
    </lineage>
</organism>
<evidence type="ECO:0000256" key="8">
    <source>
        <dbReference type="ARBA" id="ARBA00022833"/>
    </source>
</evidence>
<dbReference type="AlphaFoldDB" id="A0A4R2S2J6"/>
<dbReference type="Gene3D" id="3.60.15.10">
    <property type="entry name" value="Ribonuclease Z/Hydroxyacylglutathione hydrolase-like"/>
    <property type="match status" value="1"/>
</dbReference>
<dbReference type="CDD" id="cd07717">
    <property type="entry name" value="RNaseZ_ZiPD-like_MBL-fold"/>
    <property type="match status" value="1"/>
</dbReference>
<reference evidence="11 12" key="1">
    <citation type="submission" date="2019-03" db="EMBL/GenBank/DDBJ databases">
        <title>Genomic Encyclopedia of Type Strains, Phase IV (KMG-IV): sequencing the most valuable type-strain genomes for metagenomic binning, comparative biology and taxonomic classification.</title>
        <authorList>
            <person name="Goeker M."/>
        </authorList>
    </citation>
    <scope>NUCLEOTIDE SEQUENCE [LARGE SCALE GENOMIC DNA]</scope>
    <source>
        <strain evidence="11 12">DSM 46831</strain>
    </source>
</reference>
<evidence type="ECO:0000313" key="12">
    <source>
        <dbReference type="Proteomes" id="UP000294746"/>
    </source>
</evidence>
<accession>A0A4R2S2J6</accession>
<comment type="similarity">
    <text evidence="10">Belongs to the RNase Z family.</text>
</comment>
<comment type="caution">
    <text evidence="11">The sequence shown here is derived from an EMBL/GenBank/DDBJ whole genome shotgun (WGS) entry which is preliminary data.</text>
</comment>
<evidence type="ECO:0000256" key="4">
    <source>
        <dbReference type="ARBA" id="ARBA00022722"/>
    </source>
</evidence>
<keyword evidence="4 10" id="KW-0540">Nuclease</keyword>
<feature type="binding site" evidence="10">
    <location>
        <position position="68"/>
    </location>
    <ligand>
        <name>Zn(2+)</name>
        <dbReference type="ChEBI" id="CHEBI:29105"/>
        <label>2</label>
        <note>catalytic</note>
    </ligand>
</feature>
<feature type="binding site" evidence="10">
    <location>
        <position position="140"/>
    </location>
    <ligand>
        <name>Zn(2+)</name>
        <dbReference type="ChEBI" id="CHEBI:29105"/>
        <label>1</label>
        <note>catalytic</note>
    </ligand>
</feature>
<dbReference type="FunFam" id="3.60.15.10:FF:000002">
    <property type="entry name" value="Ribonuclease Z"/>
    <property type="match status" value="1"/>
</dbReference>
<dbReference type="RefSeq" id="WP_131849333.1">
    <property type="nucleotide sequence ID" value="NZ_SLXV01000032.1"/>
</dbReference>
<evidence type="ECO:0000256" key="3">
    <source>
        <dbReference type="ARBA" id="ARBA00022694"/>
    </source>
</evidence>
<comment type="subunit">
    <text evidence="1 10">Homodimer.</text>
</comment>
<dbReference type="NCBIfam" id="TIGR02651">
    <property type="entry name" value="RNase_Z"/>
    <property type="match status" value="1"/>
</dbReference>
<keyword evidence="3 10" id="KW-0819">tRNA processing</keyword>
<dbReference type="Proteomes" id="UP000294746">
    <property type="component" value="Unassembled WGS sequence"/>
</dbReference>
<protein>
    <recommendedName>
        <fullName evidence="2 10">Ribonuclease Z</fullName>
        <shortName evidence="10">RNase Z</shortName>
        <ecNumber evidence="2 10">3.1.26.11</ecNumber>
    </recommendedName>
    <alternativeName>
        <fullName evidence="10">tRNA 3 endonuclease</fullName>
    </alternativeName>
    <alternativeName>
        <fullName evidence="10">tRNase Z</fullName>
    </alternativeName>
</protein>